<name>A0A9D4BI28_DREPO</name>
<dbReference type="OrthoDB" id="434092at2759"/>
<feature type="transmembrane region" description="Helical" evidence="10">
    <location>
        <begin position="65"/>
        <end position="85"/>
    </location>
</feature>
<accession>A0A9D4BI28</accession>
<keyword evidence="2 10" id="KW-0444">Lipid biosynthesis</keyword>
<feature type="transmembrane region" description="Helical" evidence="10">
    <location>
        <begin position="174"/>
        <end position="196"/>
    </location>
</feature>
<dbReference type="GO" id="GO:0005789">
    <property type="term" value="C:endoplasmic reticulum membrane"/>
    <property type="evidence" value="ECO:0007669"/>
    <property type="project" value="TreeGrafter"/>
</dbReference>
<dbReference type="Pfam" id="PF01151">
    <property type="entry name" value="ELO"/>
    <property type="match status" value="1"/>
</dbReference>
<keyword evidence="12" id="KW-1185">Reference proteome</keyword>
<evidence type="ECO:0000256" key="1">
    <source>
        <dbReference type="ARBA" id="ARBA00004141"/>
    </source>
</evidence>
<dbReference type="Proteomes" id="UP000828390">
    <property type="component" value="Unassembled WGS sequence"/>
</dbReference>
<evidence type="ECO:0000256" key="6">
    <source>
        <dbReference type="ARBA" id="ARBA00022989"/>
    </source>
</evidence>
<dbReference type="GO" id="GO:0019367">
    <property type="term" value="P:fatty acid elongation, saturated fatty acid"/>
    <property type="evidence" value="ECO:0007669"/>
    <property type="project" value="TreeGrafter"/>
</dbReference>
<dbReference type="GO" id="GO:0042761">
    <property type="term" value="P:very long-chain fatty acid biosynthetic process"/>
    <property type="evidence" value="ECO:0007669"/>
    <property type="project" value="TreeGrafter"/>
</dbReference>
<dbReference type="PANTHER" id="PTHR11157:SF126">
    <property type="entry name" value="ELONGATION OF VERY LONG CHAIN FATTY ACIDS PROTEIN"/>
    <property type="match status" value="1"/>
</dbReference>
<reference evidence="11" key="1">
    <citation type="journal article" date="2019" name="bioRxiv">
        <title>The Genome of the Zebra Mussel, Dreissena polymorpha: A Resource for Invasive Species Research.</title>
        <authorList>
            <person name="McCartney M.A."/>
            <person name="Auch B."/>
            <person name="Kono T."/>
            <person name="Mallez S."/>
            <person name="Zhang Y."/>
            <person name="Obille A."/>
            <person name="Becker A."/>
            <person name="Abrahante J.E."/>
            <person name="Garbe J."/>
            <person name="Badalamenti J.P."/>
            <person name="Herman A."/>
            <person name="Mangelson H."/>
            <person name="Liachko I."/>
            <person name="Sullivan S."/>
            <person name="Sone E.D."/>
            <person name="Koren S."/>
            <person name="Silverstein K.A.T."/>
            <person name="Beckman K.B."/>
            <person name="Gohl D.M."/>
        </authorList>
    </citation>
    <scope>NUCLEOTIDE SEQUENCE</scope>
    <source>
        <strain evidence="11">Duluth1</strain>
        <tissue evidence="11">Whole animal</tissue>
    </source>
</reference>
<evidence type="ECO:0000256" key="5">
    <source>
        <dbReference type="ARBA" id="ARBA00022832"/>
    </source>
</evidence>
<comment type="caution">
    <text evidence="11">The sequence shown here is derived from an EMBL/GenBank/DDBJ whole genome shotgun (WGS) entry which is preliminary data.</text>
</comment>
<feature type="transmembrane region" description="Helical" evidence="10">
    <location>
        <begin position="36"/>
        <end position="53"/>
    </location>
</feature>
<feature type="transmembrane region" description="Helical" evidence="10">
    <location>
        <begin position="240"/>
        <end position="258"/>
    </location>
</feature>
<keyword evidence="9 10" id="KW-0275">Fatty acid biosynthesis</keyword>
<dbReference type="AlphaFoldDB" id="A0A9D4BI28"/>
<proteinExistence type="inferred from homology"/>
<evidence type="ECO:0000256" key="4">
    <source>
        <dbReference type="ARBA" id="ARBA00022692"/>
    </source>
</evidence>
<sequence>MGVPGLTEVMEVINDVHRKYADPRTKDWFMLFSNPVPVWLLTAAYLGFVMWLGPRLMRDRKPFSLQTFMVVYNIGLVIMSVYMFVELLLSTSAAGYKWLCSPYNENTWKNPLEQRVANILWYYTISKAIELLDTVLMIMRKKDSQVTFLHLFHHSTMLNIWWWVQTFIPGGQSWFSACLNCLVHVVMYLYYGLAVIPALRDKLWWKKYITTFQLVQFVITLSHTVYTYMSGCDFPLWGQYMLMGYMVLMLVLFGNFYVQSYIKKKSHCQHRKKTDSLSTRYANGSEHVANGSNGHINGNLKDHPHVNGAIKRN</sequence>
<feature type="transmembrane region" description="Helical" evidence="10">
    <location>
        <begin position="151"/>
        <end position="168"/>
    </location>
</feature>
<evidence type="ECO:0000256" key="8">
    <source>
        <dbReference type="ARBA" id="ARBA00023136"/>
    </source>
</evidence>
<dbReference type="GO" id="GO:0009922">
    <property type="term" value="F:fatty acid elongase activity"/>
    <property type="evidence" value="ECO:0007669"/>
    <property type="project" value="UniProtKB-EC"/>
</dbReference>
<reference evidence="11" key="2">
    <citation type="submission" date="2020-11" db="EMBL/GenBank/DDBJ databases">
        <authorList>
            <person name="McCartney M.A."/>
            <person name="Auch B."/>
            <person name="Kono T."/>
            <person name="Mallez S."/>
            <person name="Becker A."/>
            <person name="Gohl D.M."/>
            <person name="Silverstein K.A.T."/>
            <person name="Koren S."/>
            <person name="Bechman K.B."/>
            <person name="Herman A."/>
            <person name="Abrahante J.E."/>
            <person name="Garbe J."/>
        </authorList>
    </citation>
    <scope>NUCLEOTIDE SEQUENCE</scope>
    <source>
        <strain evidence="11">Duluth1</strain>
        <tissue evidence="11">Whole animal</tissue>
    </source>
</reference>
<dbReference type="InterPro" id="IPR002076">
    <property type="entry name" value="ELO_fam"/>
</dbReference>
<dbReference type="GO" id="GO:0034625">
    <property type="term" value="P:fatty acid elongation, monounsaturated fatty acid"/>
    <property type="evidence" value="ECO:0007669"/>
    <property type="project" value="TreeGrafter"/>
</dbReference>
<keyword evidence="7 10" id="KW-0443">Lipid metabolism</keyword>
<dbReference type="PANTHER" id="PTHR11157">
    <property type="entry name" value="FATTY ACID ACYL TRANSFERASE-RELATED"/>
    <property type="match status" value="1"/>
</dbReference>
<keyword evidence="8 10" id="KW-0472">Membrane</keyword>
<keyword evidence="3 10" id="KW-0808">Transferase</keyword>
<dbReference type="EMBL" id="JAIWYP010000016">
    <property type="protein sequence ID" value="KAH3695619.1"/>
    <property type="molecule type" value="Genomic_DNA"/>
</dbReference>
<comment type="similarity">
    <text evidence="10">Belongs to the ELO family.</text>
</comment>
<comment type="catalytic activity">
    <reaction evidence="10">
        <text>a very-long-chain acyl-CoA + malonyl-CoA + H(+) = a very-long-chain 3-oxoacyl-CoA + CO2 + CoA</text>
        <dbReference type="Rhea" id="RHEA:32727"/>
        <dbReference type="ChEBI" id="CHEBI:15378"/>
        <dbReference type="ChEBI" id="CHEBI:16526"/>
        <dbReference type="ChEBI" id="CHEBI:57287"/>
        <dbReference type="ChEBI" id="CHEBI:57384"/>
        <dbReference type="ChEBI" id="CHEBI:90725"/>
        <dbReference type="ChEBI" id="CHEBI:90736"/>
        <dbReference type="EC" id="2.3.1.199"/>
    </reaction>
</comment>
<evidence type="ECO:0000256" key="10">
    <source>
        <dbReference type="RuleBase" id="RU361115"/>
    </source>
</evidence>
<dbReference type="GO" id="GO:0030148">
    <property type="term" value="P:sphingolipid biosynthetic process"/>
    <property type="evidence" value="ECO:0007669"/>
    <property type="project" value="TreeGrafter"/>
</dbReference>
<evidence type="ECO:0000256" key="2">
    <source>
        <dbReference type="ARBA" id="ARBA00022516"/>
    </source>
</evidence>
<keyword evidence="6 10" id="KW-1133">Transmembrane helix</keyword>
<protein>
    <recommendedName>
        <fullName evidence="10">Elongation of very long chain fatty acids protein</fullName>
        <ecNumber evidence="10">2.3.1.199</ecNumber>
    </recommendedName>
    <alternativeName>
        <fullName evidence="10">Very-long-chain 3-oxoacyl-CoA synthase</fullName>
    </alternativeName>
</protein>
<evidence type="ECO:0000313" key="11">
    <source>
        <dbReference type="EMBL" id="KAH3695619.1"/>
    </source>
</evidence>
<evidence type="ECO:0000256" key="7">
    <source>
        <dbReference type="ARBA" id="ARBA00023098"/>
    </source>
</evidence>
<dbReference type="EC" id="2.3.1.199" evidence="10"/>
<evidence type="ECO:0000256" key="9">
    <source>
        <dbReference type="ARBA" id="ARBA00023160"/>
    </source>
</evidence>
<evidence type="ECO:0000256" key="3">
    <source>
        <dbReference type="ARBA" id="ARBA00022679"/>
    </source>
</evidence>
<dbReference type="GO" id="GO:0034626">
    <property type="term" value="P:fatty acid elongation, polyunsaturated fatty acid"/>
    <property type="evidence" value="ECO:0007669"/>
    <property type="project" value="TreeGrafter"/>
</dbReference>
<keyword evidence="4 10" id="KW-0812">Transmembrane</keyword>
<gene>
    <name evidence="11" type="ORF">DPMN_083076</name>
</gene>
<keyword evidence="5 10" id="KW-0276">Fatty acid metabolism</keyword>
<feature type="transmembrane region" description="Helical" evidence="10">
    <location>
        <begin position="208"/>
        <end position="228"/>
    </location>
</feature>
<comment type="subcellular location">
    <subcellularLocation>
        <location evidence="1">Membrane</location>
        <topology evidence="1">Multi-pass membrane protein</topology>
    </subcellularLocation>
</comment>
<evidence type="ECO:0000313" key="12">
    <source>
        <dbReference type="Proteomes" id="UP000828390"/>
    </source>
</evidence>
<organism evidence="11 12">
    <name type="scientific">Dreissena polymorpha</name>
    <name type="common">Zebra mussel</name>
    <name type="synonym">Mytilus polymorpha</name>
    <dbReference type="NCBI Taxonomy" id="45954"/>
    <lineage>
        <taxon>Eukaryota</taxon>
        <taxon>Metazoa</taxon>
        <taxon>Spiralia</taxon>
        <taxon>Lophotrochozoa</taxon>
        <taxon>Mollusca</taxon>
        <taxon>Bivalvia</taxon>
        <taxon>Autobranchia</taxon>
        <taxon>Heteroconchia</taxon>
        <taxon>Euheterodonta</taxon>
        <taxon>Imparidentia</taxon>
        <taxon>Neoheterodontei</taxon>
        <taxon>Myida</taxon>
        <taxon>Dreissenoidea</taxon>
        <taxon>Dreissenidae</taxon>
        <taxon>Dreissena</taxon>
    </lineage>
</organism>